<dbReference type="GO" id="GO:0000287">
    <property type="term" value="F:magnesium ion binding"/>
    <property type="evidence" value="ECO:0007669"/>
    <property type="project" value="UniProtKB-UniRule"/>
</dbReference>
<dbReference type="Proteomes" id="UP000199652">
    <property type="component" value="Unassembled WGS sequence"/>
</dbReference>
<dbReference type="InterPro" id="IPR050116">
    <property type="entry name" value="DNA_polymerase-Y"/>
</dbReference>
<sequence length="419" mass="47165">MDRIILHSDMNCFYASVELLSRPELKGRPVAVAGDPQNRHGIILAKSQAAKERGVKTAEAIWQAREKCPDLILLPPHYSKYIHYSQLARKIYNRYTDQLEGFGLDEAWMDVTGSQRLFGNGMDIARSISRTIKEELGLTVSIGVSWNKVFAKFGSDYKKPDAITEINRRNYKDLVWNSPIENLLYCGRATTRKLNAVGVKSIGQLARLDDGFLKGRMGKIGLMLKAFALGQDISPVRPFDEALGDTRRLVKSIGNGYTAPRDLETREDVKMMTTILSESVAARLRTAGLLAQTLSLHLRDKQLHSITRQKKFAAPSDITEEFIATAMAIFDANYFFHSPIRSMSIQACDLVDPVWGTQIDFFTDQADRERTARLDRTIDDLRTRYGNQAVRRAITLGDSAMRVLDPLTDNVVHPNGFLH</sequence>
<evidence type="ECO:0000313" key="9">
    <source>
        <dbReference type="Proteomes" id="UP000199652"/>
    </source>
</evidence>
<feature type="domain" description="UmuC" evidence="7">
    <location>
        <begin position="5"/>
        <end position="187"/>
    </location>
</feature>
<keyword evidence="4 6" id="KW-0227">DNA damage</keyword>
<keyword evidence="6" id="KW-0808">Transferase</keyword>
<dbReference type="EMBL" id="FNOU01000021">
    <property type="protein sequence ID" value="SDY22934.1"/>
    <property type="molecule type" value="Genomic_DNA"/>
</dbReference>
<dbReference type="GO" id="GO:0006261">
    <property type="term" value="P:DNA-templated DNA replication"/>
    <property type="evidence" value="ECO:0007669"/>
    <property type="project" value="UniProtKB-UniRule"/>
</dbReference>
<comment type="similarity">
    <text evidence="1 6">Belongs to the DNA polymerase type-Y family.</text>
</comment>
<accession>A0A1H3I7M6</accession>
<dbReference type="PANTHER" id="PTHR11076:SF35">
    <property type="entry name" value="DNA REPAIR PROTEIN HOMOLOG YOBH"/>
    <property type="match status" value="1"/>
</dbReference>
<dbReference type="GO" id="GO:0005829">
    <property type="term" value="C:cytosol"/>
    <property type="evidence" value="ECO:0007669"/>
    <property type="project" value="TreeGrafter"/>
</dbReference>
<dbReference type="Pfam" id="PF00817">
    <property type="entry name" value="IMS"/>
    <property type="match status" value="1"/>
</dbReference>
<dbReference type="EC" id="2.7.7.7" evidence="6"/>
<dbReference type="InterPro" id="IPR043128">
    <property type="entry name" value="Rev_trsase/Diguanyl_cyclase"/>
</dbReference>
<evidence type="ECO:0000256" key="5">
    <source>
        <dbReference type="ARBA" id="ARBA00022932"/>
    </source>
</evidence>
<dbReference type="GO" id="GO:0003684">
    <property type="term" value="F:damaged DNA binding"/>
    <property type="evidence" value="ECO:0007669"/>
    <property type="project" value="InterPro"/>
</dbReference>
<dbReference type="InterPro" id="IPR022880">
    <property type="entry name" value="DNApol_IV"/>
</dbReference>
<organism evidence="8 9">
    <name type="scientific">Eubacterium barkeri</name>
    <name type="common">Clostridium barkeri</name>
    <dbReference type="NCBI Taxonomy" id="1528"/>
    <lineage>
        <taxon>Bacteria</taxon>
        <taxon>Bacillati</taxon>
        <taxon>Bacillota</taxon>
        <taxon>Clostridia</taxon>
        <taxon>Eubacteriales</taxon>
        <taxon>Eubacteriaceae</taxon>
        <taxon>Eubacterium</taxon>
    </lineage>
</organism>
<comment type="subunit">
    <text evidence="6">Monomer.</text>
</comment>
<keyword evidence="6" id="KW-0238">DNA-binding</keyword>
<reference evidence="9" key="1">
    <citation type="submission" date="2016-10" db="EMBL/GenBank/DDBJ databases">
        <authorList>
            <person name="Varghese N."/>
            <person name="Submissions S."/>
        </authorList>
    </citation>
    <scope>NUCLEOTIDE SEQUENCE [LARGE SCALE GENOMIC DNA]</scope>
    <source>
        <strain evidence="9">VPI 5359</strain>
    </source>
</reference>
<keyword evidence="6" id="KW-0479">Metal-binding</keyword>
<feature type="binding site" evidence="6">
    <location>
        <position position="105"/>
    </location>
    <ligand>
        <name>Mg(2+)</name>
        <dbReference type="ChEBI" id="CHEBI:18420"/>
    </ligand>
</feature>
<keyword evidence="6" id="KW-0963">Cytoplasm</keyword>
<evidence type="ECO:0000256" key="1">
    <source>
        <dbReference type="ARBA" id="ARBA00010945"/>
    </source>
</evidence>
<dbReference type="HAMAP" id="MF_01113">
    <property type="entry name" value="DNApol_IV"/>
    <property type="match status" value="1"/>
</dbReference>
<dbReference type="PROSITE" id="PS50173">
    <property type="entry name" value="UMUC"/>
    <property type="match status" value="1"/>
</dbReference>
<evidence type="ECO:0000256" key="6">
    <source>
        <dbReference type="HAMAP-Rule" id="MF_01113"/>
    </source>
</evidence>
<dbReference type="RefSeq" id="WP_207648008.1">
    <property type="nucleotide sequence ID" value="NZ_FNOU01000021.1"/>
</dbReference>
<dbReference type="GO" id="GO:0042276">
    <property type="term" value="P:error-prone translesion synthesis"/>
    <property type="evidence" value="ECO:0007669"/>
    <property type="project" value="TreeGrafter"/>
</dbReference>
<dbReference type="STRING" id="1528.SAMN04488579_12122"/>
<feature type="active site" evidence="6">
    <location>
        <position position="106"/>
    </location>
</feature>
<comment type="cofactor">
    <cofactor evidence="6">
        <name>Mg(2+)</name>
        <dbReference type="ChEBI" id="CHEBI:18420"/>
    </cofactor>
    <text evidence="6">Binds 2 magnesium ions per subunit.</text>
</comment>
<dbReference type="InterPro" id="IPR036775">
    <property type="entry name" value="DNA_pol_Y-fam_lit_finger_sf"/>
</dbReference>
<dbReference type="InterPro" id="IPR001126">
    <property type="entry name" value="UmuC"/>
</dbReference>
<protein>
    <recommendedName>
        <fullName evidence="6">DNA polymerase IV</fullName>
        <shortName evidence="6">Pol IV</shortName>
        <ecNumber evidence="6">2.7.7.7</ecNumber>
    </recommendedName>
</protein>
<dbReference type="Gene3D" id="3.30.70.270">
    <property type="match status" value="1"/>
</dbReference>
<dbReference type="GO" id="GO:0006281">
    <property type="term" value="P:DNA repair"/>
    <property type="evidence" value="ECO:0007669"/>
    <property type="project" value="UniProtKB-UniRule"/>
</dbReference>
<comment type="function">
    <text evidence="6">Poorly processive, error-prone DNA polymerase involved in untargeted mutagenesis. Copies undamaged DNA at stalled replication forks, which arise in vivo from mismatched or misaligned primer ends. These misaligned primers can be extended by PolIV. Exhibits no 3'-5' exonuclease (proofreading) activity. May be involved in translesional synthesis, in conjunction with the beta clamp from PolIII.</text>
</comment>
<dbReference type="InterPro" id="IPR043502">
    <property type="entry name" value="DNA/RNA_pol_sf"/>
</dbReference>
<proteinExistence type="inferred from homology"/>
<evidence type="ECO:0000313" key="8">
    <source>
        <dbReference type="EMBL" id="SDY22934.1"/>
    </source>
</evidence>
<dbReference type="GO" id="GO:0003887">
    <property type="term" value="F:DNA-directed DNA polymerase activity"/>
    <property type="evidence" value="ECO:0007669"/>
    <property type="project" value="UniProtKB-UniRule"/>
</dbReference>
<feature type="site" description="Substrate discrimination" evidence="6">
    <location>
        <position position="14"/>
    </location>
</feature>
<dbReference type="InterPro" id="IPR017961">
    <property type="entry name" value="DNA_pol_Y-fam_little_finger"/>
</dbReference>
<dbReference type="PANTHER" id="PTHR11076">
    <property type="entry name" value="DNA REPAIR POLYMERASE UMUC / TRANSFERASE FAMILY MEMBER"/>
    <property type="match status" value="1"/>
</dbReference>
<feature type="binding site" evidence="6">
    <location>
        <position position="9"/>
    </location>
    <ligand>
        <name>Mg(2+)</name>
        <dbReference type="ChEBI" id="CHEBI:18420"/>
    </ligand>
</feature>
<keyword evidence="5 6" id="KW-0239">DNA-directed DNA polymerase</keyword>
<keyword evidence="9" id="KW-1185">Reference proteome</keyword>
<keyword evidence="6" id="KW-0235">DNA replication</keyword>
<evidence type="ECO:0000256" key="2">
    <source>
        <dbReference type="ARBA" id="ARBA00022457"/>
    </source>
</evidence>
<dbReference type="Pfam" id="PF11799">
    <property type="entry name" value="IMS_C"/>
    <property type="match status" value="1"/>
</dbReference>
<dbReference type="CDD" id="cd03586">
    <property type="entry name" value="PolY_Pol_IV_kappa"/>
    <property type="match status" value="1"/>
</dbReference>
<dbReference type="SUPFAM" id="SSF100879">
    <property type="entry name" value="Lesion bypass DNA polymerase (Y-family), little finger domain"/>
    <property type="match status" value="1"/>
</dbReference>
<keyword evidence="6" id="KW-0460">Magnesium</keyword>
<dbReference type="GO" id="GO:0009432">
    <property type="term" value="P:SOS response"/>
    <property type="evidence" value="ECO:0007669"/>
    <property type="project" value="TreeGrafter"/>
</dbReference>
<comment type="catalytic activity">
    <reaction evidence="6">
        <text>DNA(n) + a 2'-deoxyribonucleoside 5'-triphosphate = DNA(n+1) + diphosphate</text>
        <dbReference type="Rhea" id="RHEA:22508"/>
        <dbReference type="Rhea" id="RHEA-COMP:17339"/>
        <dbReference type="Rhea" id="RHEA-COMP:17340"/>
        <dbReference type="ChEBI" id="CHEBI:33019"/>
        <dbReference type="ChEBI" id="CHEBI:61560"/>
        <dbReference type="ChEBI" id="CHEBI:173112"/>
        <dbReference type="EC" id="2.7.7.7"/>
    </reaction>
</comment>
<keyword evidence="2 6" id="KW-0515">Mutator protein</keyword>
<name>A0A1H3I7M6_EUBBA</name>
<dbReference type="SUPFAM" id="SSF56672">
    <property type="entry name" value="DNA/RNA polymerases"/>
    <property type="match status" value="1"/>
</dbReference>
<gene>
    <name evidence="6" type="primary">dinB</name>
    <name evidence="8" type="ORF">SAMN04488579_12122</name>
</gene>
<keyword evidence="3 6" id="KW-0548">Nucleotidyltransferase</keyword>
<dbReference type="AlphaFoldDB" id="A0A1H3I7M6"/>
<evidence type="ECO:0000259" key="7">
    <source>
        <dbReference type="PROSITE" id="PS50173"/>
    </source>
</evidence>
<keyword evidence="6" id="KW-0234">DNA repair</keyword>
<dbReference type="Gene3D" id="3.40.1170.60">
    <property type="match status" value="1"/>
</dbReference>
<comment type="subcellular location">
    <subcellularLocation>
        <location evidence="6">Cytoplasm</location>
    </subcellularLocation>
</comment>
<dbReference type="Gene3D" id="1.10.150.20">
    <property type="entry name" value="5' to 3' exonuclease, C-terminal subdomain"/>
    <property type="match status" value="1"/>
</dbReference>
<evidence type="ECO:0000256" key="3">
    <source>
        <dbReference type="ARBA" id="ARBA00022695"/>
    </source>
</evidence>
<evidence type="ECO:0000256" key="4">
    <source>
        <dbReference type="ARBA" id="ARBA00022763"/>
    </source>
</evidence>
<dbReference type="Gene3D" id="3.30.1490.100">
    <property type="entry name" value="DNA polymerase, Y-family, little finger domain"/>
    <property type="match status" value="1"/>
</dbReference>